<dbReference type="GO" id="GO:0043565">
    <property type="term" value="F:sequence-specific DNA binding"/>
    <property type="evidence" value="ECO:0007669"/>
    <property type="project" value="InterPro"/>
</dbReference>
<keyword evidence="6" id="KW-0804">Transcription</keyword>
<sequence length="461" mass="51538">MKRGNLQEDASAVSAKKLLLVEDHEESLRGLEAAFSREKYEILTASSSKQAVEVIERTELDVVVSDLRLPDGTALDILRAAQMQELPPRVIIITAFGTIESAVEAMRDGAYDYLTKPVNIHELRVKVAKAIEVVALQRENRALRRALDGQSCFEGLLGASKEMKEVFEKIRTIADTRATVLIEGESGTGKELVARAIHKASSRRDKPFIPIHCAALSENLIESELFGYEKGAFTGAATRKQGLFELADGGTVLLDEVSEIPLATQVKLLRVLETREFLRVGGVEPVQVDVRVVAATNRSLAEEVEEGRFREDLFYRLNVVRIELPPLRMRQEDIPLLIEHFLRVFEKEHGRPRLQLSPQALQKLVEYPWPGNVRQLRNVIENLVLFARGETIDVQDLPSEFLAPPKDPITLDLGMPLDLLERKAIERTLIATGGNRSRAAELLGISRRTLLRKIKELGLEG</sequence>
<dbReference type="InterPro" id="IPR025944">
    <property type="entry name" value="Sigma_54_int_dom_CS"/>
</dbReference>
<dbReference type="SUPFAM" id="SSF52540">
    <property type="entry name" value="P-loop containing nucleoside triphosphate hydrolases"/>
    <property type="match status" value="1"/>
</dbReference>
<dbReference type="PROSITE" id="PS50045">
    <property type="entry name" value="SIGMA54_INTERACT_4"/>
    <property type="match status" value="1"/>
</dbReference>
<dbReference type="PROSITE" id="PS00675">
    <property type="entry name" value="SIGMA54_INTERACT_1"/>
    <property type="match status" value="1"/>
</dbReference>
<dbReference type="KEGG" id="schv:BRCON_0921"/>
<gene>
    <name evidence="10" type="ORF">BRCON_0921</name>
</gene>
<evidence type="ECO:0000313" key="10">
    <source>
        <dbReference type="EMBL" id="AXA35698.1"/>
    </source>
</evidence>
<feature type="modified residue" description="4-aspartylphosphate" evidence="7">
    <location>
        <position position="66"/>
    </location>
</feature>
<dbReference type="PROSITE" id="PS50110">
    <property type="entry name" value="RESPONSE_REGULATORY"/>
    <property type="match status" value="1"/>
</dbReference>
<dbReference type="EMBL" id="CP030759">
    <property type="protein sequence ID" value="AXA35698.1"/>
    <property type="molecule type" value="Genomic_DNA"/>
</dbReference>
<dbReference type="InterPro" id="IPR002078">
    <property type="entry name" value="Sigma_54_int"/>
</dbReference>
<dbReference type="InterPro" id="IPR025943">
    <property type="entry name" value="Sigma_54_int_dom_ATP-bd_2"/>
</dbReference>
<evidence type="ECO:0000256" key="5">
    <source>
        <dbReference type="ARBA" id="ARBA00023159"/>
    </source>
</evidence>
<evidence type="ECO:0000313" key="11">
    <source>
        <dbReference type="Proteomes" id="UP000262583"/>
    </source>
</evidence>
<dbReference type="PRINTS" id="PR01590">
    <property type="entry name" value="HTHFIS"/>
</dbReference>
<dbReference type="GO" id="GO:0005524">
    <property type="term" value="F:ATP binding"/>
    <property type="evidence" value="ECO:0007669"/>
    <property type="project" value="UniProtKB-KW"/>
</dbReference>
<proteinExistence type="predicted"/>
<keyword evidence="1" id="KW-0547">Nucleotide-binding</keyword>
<evidence type="ECO:0000256" key="2">
    <source>
        <dbReference type="ARBA" id="ARBA00022840"/>
    </source>
</evidence>
<dbReference type="InterPro" id="IPR011006">
    <property type="entry name" value="CheY-like_superfamily"/>
</dbReference>
<dbReference type="GO" id="GO:0006355">
    <property type="term" value="P:regulation of DNA-templated transcription"/>
    <property type="evidence" value="ECO:0007669"/>
    <property type="project" value="InterPro"/>
</dbReference>
<feature type="domain" description="Response regulatory" evidence="9">
    <location>
        <begin position="17"/>
        <end position="131"/>
    </location>
</feature>
<dbReference type="SMART" id="SM00448">
    <property type="entry name" value="REC"/>
    <property type="match status" value="1"/>
</dbReference>
<dbReference type="PROSITE" id="PS00676">
    <property type="entry name" value="SIGMA54_INTERACT_2"/>
    <property type="match status" value="1"/>
</dbReference>
<dbReference type="InterPro" id="IPR001789">
    <property type="entry name" value="Sig_transdc_resp-reg_receiver"/>
</dbReference>
<dbReference type="PANTHER" id="PTHR32071">
    <property type="entry name" value="TRANSCRIPTIONAL REGULATORY PROTEIN"/>
    <property type="match status" value="1"/>
</dbReference>
<keyword evidence="5" id="KW-0010">Activator</keyword>
<dbReference type="Gene3D" id="1.10.8.60">
    <property type="match status" value="1"/>
</dbReference>
<dbReference type="Gene3D" id="1.10.10.60">
    <property type="entry name" value="Homeodomain-like"/>
    <property type="match status" value="1"/>
</dbReference>
<evidence type="ECO:0000256" key="6">
    <source>
        <dbReference type="ARBA" id="ARBA00023163"/>
    </source>
</evidence>
<keyword evidence="3" id="KW-0805">Transcription regulation</keyword>
<dbReference type="Pfam" id="PF02954">
    <property type="entry name" value="HTH_8"/>
    <property type="match status" value="1"/>
</dbReference>
<dbReference type="SUPFAM" id="SSF52172">
    <property type="entry name" value="CheY-like"/>
    <property type="match status" value="1"/>
</dbReference>
<dbReference type="PANTHER" id="PTHR32071:SF57">
    <property type="entry name" value="C4-DICARBOXYLATE TRANSPORT TRANSCRIPTIONAL REGULATORY PROTEIN DCTD"/>
    <property type="match status" value="1"/>
</dbReference>
<protein>
    <submittedName>
        <fullName evidence="10">Response regulator of zinc sigma-54-dependent two-component system</fullName>
    </submittedName>
</protein>
<evidence type="ECO:0000256" key="3">
    <source>
        <dbReference type="ARBA" id="ARBA00023015"/>
    </source>
</evidence>
<organism evidence="10 11">
    <name type="scientific">Sumerlaea chitinivorans</name>
    <dbReference type="NCBI Taxonomy" id="2250252"/>
    <lineage>
        <taxon>Bacteria</taxon>
        <taxon>Candidatus Sumerlaeota</taxon>
        <taxon>Candidatus Sumerlaeia</taxon>
        <taxon>Candidatus Sumerlaeales</taxon>
        <taxon>Candidatus Sumerlaeaceae</taxon>
        <taxon>Candidatus Sumerlaea</taxon>
    </lineage>
</organism>
<dbReference type="InterPro" id="IPR025662">
    <property type="entry name" value="Sigma_54_int_dom_ATP-bd_1"/>
</dbReference>
<dbReference type="FunFam" id="1.10.8.60:FF:000014">
    <property type="entry name" value="DNA-binding transcriptional regulator NtrC"/>
    <property type="match status" value="1"/>
</dbReference>
<keyword evidence="2" id="KW-0067">ATP-binding</keyword>
<evidence type="ECO:0000256" key="7">
    <source>
        <dbReference type="PROSITE-ProRule" id="PRU00169"/>
    </source>
</evidence>
<dbReference type="InterPro" id="IPR002197">
    <property type="entry name" value="HTH_Fis"/>
</dbReference>
<dbReference type="GO" id="GO:0000160">
    <property type="term" value="P:phosphorelay signal transduction system"/>
    <property type="evidence" value="ECO:0007669"/>
    <property type="project" value="InterPro"/>
</dbReference>
<keyword evidence="4" id="KW-0238">DNA-binding</keyword>
<dbReference type="InterPro" id="IPR009057">
    <property type="entry name" value="Homeodomain-like_sf"/>
</dbReference>
<dbReference type="Pfam" id="PF00158">
    <property type="entry name" value="Sigma54_activat"/>
    <property type="match status" value="1"/>
</dbReference>
<evidence type="ECO:0000259" key="8">
    <source>
        <dbReference type="PROSITE" id="PS50045"/>
    </source>
</evidence>
<dbReference type="InterPro" id="IPR003593">
    <property type="entry name" value="AAA+_ATPase"/>
</dbReference>
<keyword evidence="7" id="KW-0597">Phosphoprotein</keyword>
<dbReference type="AlphaFoldDB" id="A0A2Z4Y496"/>
<dbReference type="SUPFAM" id="SSF46689">
    <property type="entry name" value="Homeodomain-like"/>
    <property type="match status" value="1"/>
</dbReference>
<dbReference type="Pfam" id="PF25601">
    <property type="entry name" value="AAA_lid_14"/>
    <property type="match status" value="1"/>
</dbReference>
<name>A0A2Z4Y496_SUMC1</name>
<dbReference type="Gene3D" id="3.40.50.300">
    <property type="entry name" value="P-loop containing nucleotide triphosphate hydrolases"/>
    <property type="match status" value="1"/>
</dbReference>
<dbReference type="InterPro" id="IPR058031">
    <property type="entry name" value="AAA_lid_NorR"/>
</dbReference>
<evidence type="ECO:0000256" key="1">
    <source>
        <dbReference type="ARBA" id="ARBA00022741"/>
    </source>
</evidence>
<dbReference type="SMART" id="SM00382">
    <property type="entry name" value="AAA"/>
    <property type="match status" value="1"/>
</dbReference>
<dbReference type="Gene3D" id="3.40.50.2300">
    <property type="match status" value="1"/>
</dbReference>
<accession>A0A2Z4Y496</accession>
<reference evidence="10 11" key="1">
    <citation type="submission" date="2018-05" db="EMBL/GenBank/DDBJ databases">
        <title>A metagenomic window into the 2 km-deep terrestrial subsurface aquifer revealed taxonomically and functionally diverse microbial community comprising novel uncultured bacterial lineages.</title>
        <authorList>
            <person name="Kadnikov V.V."/>
            <person name="Mardanov A.V."/>
            <person name="Beletsky A.V."/>
            <person name="Banks D."/>
            <person name="Pimenov N.V."/>
            <person name="Frank Y.A."/>
            <person name="Karnachuk O.V."/>
            <person name="Ravin N.V."/>
        </authorList>
    </citation>
    <scope>NUCLEOTIDE SEQUENCE [LARGE SCALE GENOMIC DNA]</scope>
    <source>
        <strain evidence="10">BY</strain>
    </source>
</reference>
<dbReference type="Proteomes" id="UP000262583">
    <property type="component" value="Chromosome"/>
</dbReference>
<feature type="domain" description="Sigma-54 factor interaction" evidence="8">
    <location>
        <begin position="156"/>
        <end position="385"/>
    </location>
</feature>
<evidence type="ECO:0000259" key="9">
    <source>
        <dbReference type="PROSITE" id="PS50110"/>
    </source>
</evidence>
<dbReference type="FunFam" id="3.40.50.300:FF:000006">
    <property type="entry name" value="DNA-binding transcriptional regulator NtrC"/>
    <property type="match status" value="1"/>
</dbReference>
<dbReference type="InterPro" id="IPR027417">
    <property type="entry name" value="P-loop_NTPase"/>
</dbReference>
<dbReference type="CDD" id="cd00009">
    <property type="entry name" value="AAA"/>
    <property type="match status" value="1"/>
</dbReference>
<evidence type="ECO:0000256" key="4">
    <source>
        <dbReference type="ARBA" id="ARBA00023125"/>
    </source>
</evidence>
<dbReference type="Pfam" id="PF00072">
    <property type="entry name" value="Response_reg"/>
    <property type="match status" value="1"/>
</dbReference>
<dbReference type="PROSITE" id="PS00688">
    <property type="entry name" value="SIGMA54_INTERACT_3"/>
    <property type="match status" value="1"/>
</dbReference>